<feature type="transmembrane region" description="Helical" evidence="2">
    <location>
        <begin position="363"/>
        <end position="384"/>
    </location>
</feature>
<feature type="transmembrane region" description="Helical" evidence="2">
    <location>
        <begin position="236"/>
        <end position="257"/>
    </location>
</feature>
<keyword evidence="2" id="KW-0472">Membrane</keyword>
<sequence>MAGPEARHGAAASGRPLDPKVQRPRGMWGKLPAAVSSALGETLMPLLLLLGGCVALLLTSQGAELAVMASEDGRQWIWIALAALAWSLVTWGWARELLTCRFGPREEWTTAKGAFRARLLDALAYPQRPDDTTRARAWALGAAVDWVPRVYAACPWFIAAGFALSGQESWLPFILLAAAGIAVMLLLPFRRNVARKLGRLAESPLVAPKTLWWASFALVLLTACLFFLYPAFYGEAFGTVGSAFLFFAVLLPPLALLGSAARRAALPVISVFLVVFLGPALLDRGRHEVRRAGAEPSNRLDLQRAAAAWTAPFHGAAQPVSAAPQPPSLFVVTTAGGGISAAMWTALLLGTVEDARPGFAERVFAISGVSGGALGAAVFAAAVGPEAAAPTAVQETCKAIAKRTGAAEGRCAAAIGYHALSPDFLGPTVAAYAFADTFAPYVQLFTKRPVPNRAQVLEEAWEQACAQAGCPAMAGGLHTLRDGLPWRPLLFLNGTHVQSGQRMVTSQVRVTPRHFIGALDFVALTGAEVRLSTAALNAARFPYVTPVGLLRDARGAHLGHVADGGYFENYGSETGAEIVQALRKLRPEARLVLVEISSDPSLRSSALERYGGGSAACPADERLDTPLALAEPGPLAKVSAQVVGPPISLYRTRSARGEQGATRAARALDCGSDDQGRPRPRLVQFALCPLDGDDSRPPLGWSLSAATKQRIRADAEALHGAAEIADTCRKRNREAMNALLDLVPRQATTAAHVAATP</sequence>
<name>A0A6J4IEH8_9PROT</name>
<protein>
    <recommendedName>
        <fullName evidence="4">PNPLA domain-containing protein</fullName>
    </recommendedName>
</protein>
<dbReference type="EMBL" id="CADCTG010000161">
    <property type="protein sequence ID" value="CAA9248106.1"/>
    <property type="molecule type" value="Genomic_DNA"/>
</dbReference>
<keyword evidence="2" id="KW-0812">Transmembrane</keyword>
<feature type="transmembrane region" description="Helical" evidence="2">
    <location>
        <begin position="170"/>
        <end position="189"/>
    </location>
</feature>
<accession>A0A6J4IEH8</accession>
<feature type="transmembrane region" description="Helical" evidence="2">
    <location>
        <begin position="146"/>
        <end position="164"/>
    </location>
</feature>
<evidence type="ECO:0000256" key="1">
    <source>
        <dbReference type="SAM" id="MobiDB-lite"/>
    </source>
</evidence>
<gene>
    <name evidence="3" type="ORF">AVDCRST_MAG08-1960</name>
</gene>
<reference evidence="3" key="1">
    <citation type="submission" date="2020-02" db="EMBL/GenBank/DDBJ databases">
        <authorList>
            <person name="Meier V. D."/>
        </authorList>
    </citation>
    <scope>NUCLEOTIDE SEQUENCE</scope>
    <source>
        <strain evidence="3">AVDCRST_MAG08</strain>
    </source>
</reference>
<evidence type="ECO:0008006" key="4">
    <source>
        <dbReference type="Google" id="ProtNLM"/>
    </source>
</evidence>
<evidence type="ECO:0000256" key="2">
    <source>
        <dbReference type="SAM" id="Phobius"/>
    </source>
</evidence>
<dbReference type="SUPFAM" id="SSF52151">
    <property type="entry name" value="FabD/lysophospholipase-like"/>
    <property type="match status" value="1"/>
</dbReference>
<keyword evidence="2" id="KW-1133">Transmembrane helix</keyword>
<feature type="region of interest" description="Disordered" evidence="1">
    <location>
        <begin position="1"/>
        <end position="24"/>
    </location>
</feature>
<feature type="transmembrane region" description="Helical" evidence="2">
    <location>
        <begin position="46"/>
        <end position="69"/>
    </location>
</feature>
<feature type="transmembrane region" description="Helical" evidence="2">
    <location>
        <begin position="210"/>
        <end position="230"/>
    </location>
</feature>
<evidence type="ECO:0000313" key="3">
    <source>
        <dbReference type="EMBL" id="CAA9248106.1"/>
    </source>
</evidence>
<dbReference type="AlphaFoldDB" id="A0A6J4IEH8"/>
<dbReference type="InterPro" id="IPR016035">
    <property type="entry name" value="Acyl_Trfase/lysoPLipase"/>
</dbReference>
<feature type="transmembrane region" description="Helical" evidence="2">
    <location>
        <begin position="264"/>
        <end position="282"/>
    </location>
</feature>
<feature type="transmembrane region" description="Helical" evidence="2">
    <location>
        <begin position="329"/>
        <end position="351"/>
    </location>
</feature>
<proteinExistence type="predicted"/>
<organism evidence="3">
    <name type="scientific">uncultured Acetobacteraceae bacterium</name>
    <dbReference type="NCBI Taxonomy" id="169975"/>
    <lineage>
        <taxon>Bacteria</taxon>
        <taxon>Pseudomonadati</taxon>
        <taxon>Pseudomonadota</taxon>
        <taxon>Alphaproteobacteria</taxon>
        <taxon>Acetobacterales</taxon>
        <taxon>Acetobacteraceae</taxon>
        <taxon>environmental samples</taxon>
    </lineage>
</organism>
<feature type="transmembrane region" description="Helical" evidence="2">
    <location>
        <begin position="75"/>
        <end position="94"/>
    </location>
</feature>